<gene>
    <name evidence="2" type="ORF">GN958_ATG23761</name>
</gene>
<dbReference type="AlphaFoldDB" id="A0A8S9TK56"/>
<sequence length="565" mass="64532">MSLIPLKTTVKALDEHQRDLFVTYRVRTNLHDANDHVSLNIRHFDYGNGEGWLNWRKQFEYIRKLKGWQDAPELYQNVRILLRGAALVRFESVNSAVMGSEDVEHFDETLQRMTAMYFPKRPASKIRQYLRETAKPAAMTVEDYVARLHQINELIQFLPPPNNRITSHELREIVECNMPSSWQKKYDESGQDYESLEELVAYFRQLKEAEVSSRMQQHGRRNHKSSGSAPSNGGRGGQGGNRNSKKPNDAKKKWCEHHKSHSHNTNECRAKNKAPEEANFIDMDVTETCYNIESASAKTDVQPPSTATTPAPAPGAKNHVTTELLVAVKLPNGATRLVRALADFGSSRLLCSHDIIPDERQLSRFTTKWMTKGGRFETIGTAPLYFKLPAFTTNRVVQHNFYVTAPGAEKHGYEFIIGRDLILALKLKFDFDHCTIEWDGLEVPMQSRVNLAAEKYLFEIPTSVQDAERRMVKILDAKYAKVNVDDCVPVHLTEPEQAELRQLLLQFDDLNQGTIGTMPGEPYEFELKESAQPYHARPFNIPHAYLDTVKKEVARLERLGVIHAF</sequence>
<name>A0A8S9TK56_PHYIN</name>
<organism evidence="2 3">
    <name type="scientific">Phytophthora infestans</name>
    <name type="common">Potato late blight agent</name>
    <name type="synonym">Botrytis infestans</name>
    <dbReference type="NCBI Taxonomy" id="4787"/>
    <lineage>
        <taxon>Eukaryota</taxon>
        <taxon>Sar</taxon>
        <taxon>Stramenopiles</taxon>
        <taxon>Oomycota</taxon>
        <taxon>Peronosporomycetes</taxon>
        <taxon>Peronosporales</taxon>
        <taxon>Peronosporaceae</taxon>
        <taxon>Phytophthora</taxon>
    </lineage>
</organism>
<reference evidence="2" key="1">
    <citation type="submission" date="2020-03" db="EMBL/GenBank/DDBJ databases">
        <title>Hybrid Assembly of Korean Phytophthora infestans isolates.</title>
        <authorList>
            <person name="Prokchorchik M."/>
            <person name="Lee Y."/>
            <person name="Seo J."/>
            <person name="Cho J.-H."/>
            <person name="Park Y.-E."/>
            <person name="Jang D.-C."/>
            <person name="Im J.-S."/>
            <person name="Choi J.-G."/>
            <person name="Park H.-J."/>
            <person name="Lee G.-B."/>
            <person name="Lee Y.-G."/>
            <person name="Hong S.-Y."/>
            <person name="Cho K."/>
            <person name="Sohn K.H."/>
        </authorList>
    </citation>
    <scope>NUCLEOTIDE SEQUENCE</scope>
    <source>
        <strain evidence="2">KR_2_A2</strain>
    </source>
</reference>
<feature type="region of interest" description="Disordered" evidence="1">
    <location>
        <begin position="296"/>
        <end position="316"/>
    </location>
</feature>
<proteinExistence type="predicted"/>
<comment type="caution">
    <text evidence="2">The sequence shown here is derived from an EMBL/GenBank/DDBJ whole genome shotgun (WGS) entry which is preliminary data.</text>
</comment>
<evidence type="ECO:0000313" key="2">
    <source>
        <dbReference type="EMBL" id="KAF4127049.1"/>
    </source>
</evidence>
<accession>A0A8S9TK56</accession>
<feature type="region of interest" description="Disordered" evidence="1">
    <location>
        <begin position="211"/>
        <end position="271"/>
    </location>
</feature>
<evidence type="ECO:0000313" key="3">
    <source>
        <dbReference type="Proteomes" id="UP000704712"/>
    </source>
</evidence>
<dbReference type="EMBL" id="JAACNO010003340">
    <property type="protein sequence ID" value="KAF4127049.1"/>
    <property type="molecule type" value="Genomic_DNA"/>
</dbReference>
<dbReference type="Proteomes" id="UP000704712">
    <property type="component" value="Unassembled WGS sequence"/>
</dbReference>
<protein>
    <submittedName>
        <fullName evidence="2">Uncharacterized protein</fullName>
    </submittedName>
</protein>
<evidence type="ECO:0000256" key="1">
    <source>
        <dbReference type="SAM" id="MobiDB-lite"/>
    </source>
</evidence>